<dbReference type="Proteomes" id="UP000051587">
    <property type="component" value="Unassembled WGS sequence"/>
</dbReference>
<evidence type="ECO:0000256" key="1">
    <source>
        <dbReference type="ARBA" id="ARBA00004613"/>
    </source>
</evidence>
<dbReference type="STRING" id="53501.SAMN04488043_105106"/>
<dbReference type="InterPro" id="IPR001343">
    <property type="entry name" value="Hemolysn_Ca-bd"/>
</dbReference>
<dbReference type="PANTHER" id="PTHR38340:SF1">
    <property type="entry name" value="S-LAYER PROTEIN"/>
    <property type="match status" value="1"/>
</dbReference>
<protein>
    <submittedName>
        <fullName evidence="3">Cyclolysin</fullName>
    </submittedName>
</protein>
<dbReference type="GO" id="GO:0005576">
    <property type="term" value="C:extracellular region"/>
    <property type="evidence" value="ECO:0007669"/>
    <property type="project" value="UniProtKB-SubCell"/>
</dbReference>
<keyword evidence="4" id="KW-1185">Reference proteome</keyword>
<proteinExistence type="predicted"/>
<dbReference type="AlphaFoldDB" id="A0A0P1FFD6"/>
<dbReference type="InterPro" id="IPR050557">
    <property type="entry name" value="RTX_toxin/Mannuronan_C5-epim"/>
</dbReference>
<reference evidence="3 4" key="1">
    <citation type="submission" date="2015-09" db="EMBL/GenBank/DDBJ databases">
        <authorList>
            <consortium name="Swine Surveillance"/>
        </authorList>
    </citation>
    <scope>NUCLEOTIDE SEQUENCE [LARGE SCALE GENOMIC DNA]</scope>
    <source>
        <strain evidence="3 4">CECT 4357</strain>
    </source>
</reference>
<keyword evidence="2" id="KW-0964">Secreted</keyword>
<evidence type="ECO:0000313" key="4">
    <source>
        <dbReference type="Proteomes" id="UP000051587"/>
    </source>
</evidence>
<name>A0A0P1FFD6_THAGE</name>
<dbReference type="PRINTS" id="PR00313">
    <property type="entry name" value="CABNDNGRPT"/>
</dbReference>
<dbReference type="PANTHER" id="PTHR38340">
    <property type="entry name" value="S-LAYER PROTEIN"/>
    <property type="match status" value="1"/>
</dbReference>
<comment type="subcellular location">
    <subcellularLocation>
        <location evidence="1">Secreted</location>
    </subcellularLocation>
</comment>
<sequence>MWGMILLLTAVNSWGAMELIDWLGSDNGNSSDGSDDEAPDEITLNDGVLAGSSGDDYLTPGNDAFEGQTIISVNGGAGDDFISGTLGAETMDGGEGDDEMHVIASGTYTGGPGNDVFDIESNINHWWLEDTSTLSEGVITDYTKGEDQLVMSLRSVGDELTLSSLNVADDGEDSLITYSYAPTTDATGIETATIRVTGAAGLTLDDITVELDEHETADGETVYATDFVDGSSGDDDLSPIFGNDEAIIRAGDGDDVVAGAALGTNALLGEGNDSYSSDGEGNVVHGESGDDEIISTATTQSDDAIERLYGGNGDDTITSAMEEARLYGGFGDDEISGAASSSISGGEGDDVLTVTTEGTGTDIGVTQIRGDQGNDTITGSATDDEILDHQAGTVAVGAFDDDIVMAEAGADILVHQFGDDSYSGGAGDDLLYSIQDEDDPAPDAVTFDGGDGDDTLVGSMFGAGDSLTGDAGDDLLVSGMVRGDVSSETVGETTTLTIERTIGDAGSDTLDGGEGDDTLLFDRADSVTGGDGEDDFRLDLTDDATADGDFAIITDYDRAEDVIALHVEDAGTAAVTVANGASASTVSVDGFVVLQLDGVLDLSADDIVVTDTVSYDNGIYIVAHNTGSAVSAT</sequence>
<evidence type="ECO:0000256" key="2">
    <source>
        <dbReference type="ARBA" id="ARBA00022525"/>
    </source>
</evidence>
<dbReference type="EMBL" id="CYSA01000025">
    <property type="protein sequence ID" value="CUH66683.1"/>
    <property type="molecule type" value="Genomic_DNA"/>
</dbReference>
<dbReference type="GO" id="GO:0005509">
    <property type="term" value="F:calcium ion binding"/>
    <property type="evidence" value="ECO:0007669"/>
    <property type="project" value="InterPro"/>
</dbReference>
<organism evidence="3 4">
    <name type="scientific">Thalassovita gelatinovora</name>
    <name type="common">Thalassobius gelatinovorus</name>
    <dbReference type="NCBI Taxonomy" id="53501"/>
    <lineage>
        <taxon>Bacteria</taxon>
        <taxon>Pseudomonadati</taxon>
        <taxon>Pseudomonadota</taxon>
        <taxon>Alphaproteobacteria</taxon>
        <taxon>Rhodobacterales</taxon>
        <taxon>Roseobacteraceae</taxon>
        <taxon>Thalassovita</taxon>
    </lineage>
</organism>
<dbReference type="InterPro" id="IPR011049">
    <property type="entry name" value="Serralysin-like_metalloprot_C"/>
</dbReference>
<gene>
    <name evidence="3" type="primary">cya_4</name>
    <name evidence="3" type="ORF">TG4357_02570</name>
</gene>
<dbReference type="Pfam" id="PF00353">
    <property type="entry name" value="HemolysinCabind"/>
    <property type="match status" value="6"/>
</dbReference>
<accession>A0A0P1FFD6</accession>
<evidence type="ECO:0000313" key="3">
    <source>
        <dbReference type="EMBL" id="CUH66683.1"/>
    </source>
</evidence>
<dbReference type="Gene3D" id="2.150.10.10">
    <property type="entry name" value="Serralysin-like metalloprotease, C-terminal"/>
    <property type="match status" value="3"/>
</dbReference>
<dbReference type="SUPFAM" id="SSF51120">
    <property type="entry name" value="beta-Roll"/>
    <property type="match status" value="1"/>
</dbReference>